<dbReference type="Pfam" id="PF00905">
    <property type="entry name" value="Transpeptidase"/>
    <property type="match status" value="1"/>
</dbReference>
<feature type="transmembrane region" description="Helical" evidence="28">
    <location>
        <begin position="12"/>
        <end position="41"/>
    </location>
</feature>
<accession>A0AAU0URP0</accession>
<evidence type="ECO:0000256" key="20">
    <source>
        <dbReference type="ARBA" id="ARBA00023251"/>
    </source>
</evidence>
<dbReference type="Pfam" id="PF00912">
    <property type="entry name" value="Transgly"/>
    <property type="match status" value="1"/>
</dbReference>
<comment type="function">
    <text evidence="1">Cell wall formation. Synthesis of cross-linked peptidoglycan from the lipid intermediates. The enzyme has a penicillin-insensitive transglycosylase N-terminal domain (formation of linear glycan strands) and a penicillin-sensitive transpeptidase C-terminal domain (cross-linking of the peptide subunits).</text>
</comment>
<feature type="region of interest" description="Disordered" evidence="27">
    <location>
        <begin position="796"/>
        <end position="859"/>
    </location>
</feature>
<keyword evidence="8" id="KW-1003">Cell membrane</keyword>
<evidence type="ECO:0000256" key="22">
    <source>
        <dbReference type="ARBA" id="ARBA00023316"/>
    </source>
</evidence>
<feature type="domain" description="Penicillin-binding protein transpeptidase" evidence="29">
    <location>
        <begin position="342"/>
        <end position="632"/>
    </location>
</feature>
<dbReference type="RefSeq" id="WP_366922621.1">
    <property type="nucleotide sequence ID" value="NZ_CP121694.1"/>
</dbReference>
<evidence type="ECO:0000256" key="1">
    <source>
        <dbReference type="ARBA" id="ARBA00002624"/>
    </source>
</evidence>
<evidence type="ECO:0000256" key="3">
    <source>
        <dbReference type="ARBA" id="ARBA00004752"/>
    </source>
</evidence>
<evidence type="ECO:0000313" key="32">
    <source>
        <dbReference type="Proteomes" id="UP001329915"/>
    </source>
</evidence>
<keyword evidence="20" id="KW-0046">Antibiotic resistance</keyword>
<dbReference type="PANTHER" id="PTHR32282:SF11">
    <property type="entry name" value="PENICILLIN-BINDING PROTEIN 1B"/>
    <property type="match status" value="1"/>
</dbReference>
<dbReference type="NCBIfam" id="TIGR02074">
    <property type="entry name" value="PBP_1a_fam"/>
    <property type="match status" value="1"/>
</dbReference>
<comment type="pathway">
    <text evidence="26">Glycan biosynthesis.</text>
</comment>
<comment type="similarity">
    <text evidence="4">In the C-terminal section; belongs to the transpeptidase family.</text>
</comment>
<evidence type="ECO:0000256" key="18">
    <source>
        <dbReference type="ARBA" id="ARBA00022989"/>
    </source>
</evidence>
<evidence type="ECO:0000256" key="9">
    <source>
        <dbReference type="ARBA" id="ARBA00022645"/>
    </source>
</evidence>
<evidence type="ECO:0000256" key="11">
    <source>
        <dbReference type="ARBA" id="ARBA00022676"/>
    </source>
</evidence>
<dbReference type="SUPFAM" id="SSF56601">
    <property type="entry name" value="beta-lactamase/transpeptidase-like"/>
    <property type="match status" value="1"/>
</dbReference>
<evidence type="ECO:0000256" key="5">
    <source>
        <dbReference type="ARBA" id="ARBA00007739"/>
    </source>
</evidence>
<keyword evidence="32" id="KW-1185">Reference proteome</keyword>
<dbReference type="GO" id="GO:0006508">
    <property type="term" value="P:proteolysis"/>
    <property type="evidence" value="ECO:0007669"/>
    <property type="project" value="UniProtKB-KW"/>
</dbReference>
<evidence type="ECO:0000313" key="31">
    <source>
        <dbReference type="EMBL" id="WRO23238.1"/>
    </source>
</evidence>
<dbReference type="EC" id="2.4.99.28" evidence="24"/>
<keyword evidence="17" id="KW-0573">Peptidoglycan synthesis</keyword>
<feature type="compositionally biased region" description="Basic and acidic residues" evidence="27">
    <location>
        <begin position="824"/>
        <end position="835"/>
    </location>
</feature>
<evidence type="ECO:0000256" key="2">
    <source>
        <dbReference type="ARBA" id="ARBA00004401"/>
    </source>
</evidence>
<keyword evidence="12" id="KW-0808">Transferase</keyword>
<keyword evidence="14" id="KW-0378">Hydrolase</keyword>
<evidence type="ECO:0000259" key="29">
    <source>
        <dbReference type="Pfam" id="PF00905"/>
    </source>
</evidence>
<keyword evidence="22" id="KW-0961">Cell wall biogenesis/degradation</keyword>
<dbReference type="EMBL" id="CP121694">
    <property type="protein sequence ID" value="WRO23238.1"/>
    <property type="molecule type" value="Genomic_DNA"/>
</dbReference>
<evidence type="ECO:0000256" key="14">
    <source>
        <dbReference type="ARBA" id="ARBA00022801"/>
    </source>
</evidence>
<dbReference type="GO" id="GO:0046677">
    <property type="term" value="P:response to antibiotic"/>
    <property type="evidence" value="ECO:0007669"/>
    <property type="project" value="UniProtKB-KW"/>
</dbReference>
<dbReference type="GO" id="GO:0071555">
    <property type="term" value="P:cell wall organization"/>
    <property type="evidence" value="ECO:0007669"/>
    <property type="project" value="UniProtKB-KW"/>
</dbReference>
<keyword evidence="10" id="KW-0645">Protease</keyword>
<dbReference type="Proteomes" id="UP001329915">
    <property type="component" value="Chromosome"/>
</dbReference>
<dbReference type="GO" id="GO:0030288">
    <property type="term" value="C:outer membrane-bounded periplasmic space"/>
    <property type="evidence" value="ECO:0007669"/>
    <property type="project" value="TreeGrafter"/>
</dbReference>
<keyword evidence="18 28" id="KW-1133">Transmembrane helix</keyword>
<dbReference type="InterPro" id="IPR001460">
    <property type="entry name" value="PCN-bd_Tpept"/>
</dbReference>
<dbReference type="PANTHER" id="PTHR32282">
    <property type="entry name" value="BINDING PROTEIN TRANSPEPTIDASE, PUTATIVE-RELATED"/>
    <property type="match status" value="1"/>
</dbReference>
<keyword evidence="16" id="KW-0735">Signal-anchor</keyword>
<dbReference type="InterPro" id="IPR036950">
    <property type="entry name" value="PBP_transglycosylase"/>
</dbReference>
<keyword evidence="15" id="KW-0133">Cell shape</keyword>
<keyword evidence="13 28" id="KW-0812">Transmembrane</keyword>
<evidence type="ECO:0000256" key="8">
    <source>
        <dbReference type="ARBA" id="ARBA00022475"/>
    </source>
</evidence>
<evidence type="ECO:0000256" key="12">
    <source>
        <dbReference type="ARBA" id="ARBA00022679"/>
    </source>
</evidence>
<evidence type="ECO:0000256" key="7">
    <source>
        <dbReference type="ARBA" id="ARBA00018638"/>
    </source>
</evidence>
<keyword evidence="9" id="KW-0121">Carboxypeptidase</keyword>
<keyword evidence="19 28" id="KW-0472">Membrane</keyword>
<evidence type="ECO:0000256" key="23">
    <source>
        <dbReference type="ARBA" id="ARBA00034000"/>
    </source>
</evidence>
<dbReference type="GO" id="GO:0008658">
    <property type="term" value="F:penicillin binding"/>
    <property type="evidence" value="ECO:0007669"/>
    <property type="project" value="InterPro"/>
</dbReference>
<dbReference type="GO" id="GO:0005886">
    <property type="term" value="C:plasma membrane"/>
    <property type="evidence" value="ECO:0007669"/>
    <property type="project" value="UniProtKB-SubCell"/>
</dbReference>
<dbReference type="FunFam" id="1.10.3810.10:FF:000001">
    <property type="entry name" value="Penicillin-binding protein 1A"/>
    <property type="match status" value="1"/>
</dbReference>
<evidence type="ECO:0000256" key="17">
    <source>
        <dbReference type="ARBA" id="ARBA00022984"/>
    </source>
</evidence>
<comment type="catalytic activity">
    <reaction evidence="23">
        <text>Preferential cleavage: (Ac)2-L-Lys-D-Ala-|-D-Ala. Also transpeptidation of peptidyl-alanyl moieties that are N-acyl substituents of D-alanine.</text>
        <dbReference type="EC" id="3.4.16.4"/>
    </reaction>
</comment>
<evidence type="ECO:0000256" key="13">
    <source>
        <dbReference type="ARBA" id="ARBA00022692"/>
    </source>
</evidence>
<protein>
    <recommendedName>
        <fullName evidence="7">Penicillin-binding protein 1A</fullName>
        <ecNumber evidence="24">2.4.99.28</ecNumber>
        <ecNumber evidence="6">3.4.16.4</ecNumber>
    </recommendedName>
</protein>
<dbReference type="InterPro" id="IPR012338">
    <property type="entry name" value="Beta-lactam/transpept-like"/>
</dbReference>
<evidence type="ECO:0000259" key="30">
    <source>
        <dbReference type="Pfam" id="PF00912"/>
    </source>
</evidence>
<evidence type="ECO:0000256" key="10">
    <source>
        <dbReference type="ARBA" id="ARBA00022670"/>
    </source>
</evidence>
<evidence type="ECO:0000256" key="16">
    <source>
        <dbReference type="ARBA" id="ARBA00022968"/>
    </source>
</evidence>
<proteinExistence type="inferred from homology"/>
<name>A0AAU0URP0_9FIRM</name>
<dbReference type="InterPro" id="IPR013783">
    <property type="entry name" value="Ig-like_fold"/>
</dbReference>
<dbReference type="InterPro" id="IPR023346">
    <property type="entry name" value="Lysozyme-like_dom_sf"/>
</dbReference>
<gene>
    <name evidence="31" type="ORF">MFMK1_003094</name>
</gene>
<comment type="similarity">
    <text evidence="5">In the N-terminal section; belongs to the glycosyltransferase 51 family.</text>
</comment>
<comment type="subcellular location">
    <subcellularLocation>
        <location evidence="2">Cell membrane</location>
        <topology evidence="2">Single-pass type II membrane protein</topology>
    </subcellularLocation>
</comment>
<dbReference type="EC" id="3.4.16.4" evidence="6"/>
<dbReference type="Gene3D" id="1.10.3810.10">
    <property type="entry name" value="Biosynthetic peptidoglycan transglycosylase-like"/>
    <property type="match status" value="1"/>
</dbReference>
<evidence type="ECO:0000256" key="15">
    <source>
        <dbReference type="ARBA" id="ARBA00022960"/>
    </source>
</evidence>
<evidence type="ECO:0000256" key="6">
    <source>
        <dbReference type="ARBA" id="ARBA00012448"/>
    </source>
</evidence>
<evidence type="ECO:0000256" key="19">
    <source>
        <dbReference type="ARBA" id="ARBA00023136"/>
    </source>
</evidence>
<reference evidence="31 32" key="1">
    <citation type="submission" date="2023-04" db="EMBL/GenBank/DDBJ databases">
        <authorList>
            <person name="Hsu D."/>
        </authorList>
    </citation>
    <scope>NUCLEOTIDE SEQUENCE [LARGE SCALE GENOMIC DNA]</scope>
    <source>
        <strain evidence="31 32">MK1</strain>
    </source>
</reference>
<dbReference type="GO" id="GO:0009002">
    <property type="term" value="F:serine-type D-Ala-D-Ala carboxypeptidase activity"/>
    <property type="evidence" value="ECO:0007669"/>
    <property type="project" value="UniProtKB-EC"/>
</dbReference>
<evidence type="ECO:0000256" key="24">
    <source>
        <dbReference type="ARBA" id="ARBA00044770"/>
    </source>
</evidence>
<keyword evidence="21" id="KW-0511">Multifunctional enzyme</keyword>
<comment type="catalytic activity">
    <reaction evidence="25">
        <text>[GlcNAc-(1-&gt;4)-Mur2Ac(oyl-L-Ala-gamma-D-Glu-L-Lys-D-Ala-D-Ala)](n)-di-trans,octa-cis-undecaprenyl diphosphate + beta-D-GlcNAc-(1-&gt;4)-Mur2Ac(oyl-L-Ala-gamma-D-Glu-L-Lys-D-Ala-D-Ala)-di-trans,octa-cis-undecaprenyl diphosphate = [GlcNAc-(1-&gt;4)-Mur2Ac(oyl-L-Ala-gamma-D-Glu-L-Lys-D-Ala-D-Ala)](n+1)-di-trans,octa-cis-undecaprenyl diphosphate + di-trans,octa-cis-undecaprenyl diphosphate + H(+)</text>
        <dbReference type="Rhea" id="RHEA:23708"/>
        <dbReference type="Rhea" id="RHEA-COMP:9602"/>
        <dbReference type="Rhea" id="RHEA-COMP:9603"/>
        <dbReference type="ChEBI" id="CHEBI:15378"/>
        <dbReference type="ChEBI" id="CHEBI:58405"/>
        <dbReference type="ChEBI" id="CHEBI:60033"/>
        <dbReference type="ChEBI" id="CHEBI:78435"/>
        <dbReference type="EC" id="2.4.99.28"/>
    </reaction>
</comment>
<dbReference type="Gene3D" id="3.40.710.10">
    <property type="entry name" value="DD-peptidase/beta-lactamase superfamily"/>
    <property type="match status" value="1"/>
</dbReference>
<organism evidence="31 32">
    <name type="scientific">Metallumcola ferriviriculae</name>
    <dbReference type="NCBI Taxonomy" id="3039180"/>
    <lineage>
        <taxon>Bacteria</taxon>
        <taxon>Bacillati</taxon>
        <taxon>Bacillota</taxon>
        <taxon>Clostridia</taxon>
        <taxon>Neomoorellales</taxon>
        <taxon>Desulfitibacteraceae</taxon>
        <taxon>Metallumcola</taxon>
    </lineage>
</organism>
<dbReference type="AlphaFoldDB" id="A0AAU0URP0"/>
<dbReference type="InterPro" id="IPR050396">
    <property type="entry name" value="Glycosyltr_51/Transpeptidase"/>
</dbReference>
<feature type="domain" description="Glycosyl transferase family 51" evidence="30">
    <location>
        <begin position="69"/>
        <end position="242"/>
    </location>
</feature>
<evidence type="ECO:0000256" key="4">
    <source>
        <dbReference type="ARBA" id="ARBA00007090"/>
    </source>
</evidence>
<dbReference type="SUPFAM" id="SSF53955">
    <property type="entry name" value="Lysozyme-like"/>
    <property type="match status" value="1"/>
</dbReference>
<evidence type="ECO:0000256" key="25">
    <source>
        <dbReference type="ARBA" id="ARBA00049902"/>
    </source>
</evidence>
<dbReference type="GO" id="GO:0008955">
    <property type="term" value="F:peptidoglycan glycosyltransferase activity"/>
    <property type="evidence" value="ECO:0007669"/>
    <property type="project" value="UniProtKB-EC"/>
</dbReference>
<dbReference type="Gene3D" id="2.60.40.10">
    <property type="entry name" value="Immunoglobulins"/>
    <property type="match status" value="1"/>
</dbReference>
<dbReference type="GO" id="GO:0008360">
    <property type="term" value="P:regulation of cell shape"/>
    <property type="evidence" value="ECO:0007669"/>
    <property type="project" value="UniProtKB-KW"/>
</dbReference>
<dbReference type="GO" id="GO:0009252">
    <property type="term" value="P:peptidoglycan biosynthetic process"/>
    <property type="evidence" value="ECO:0007669"/>
    <property type="project" value="UniProtKB-KW"/>
</dbReference>
<dbReference type="KEGG" id="dbc:MFMK1_003094"/>
<evidence type="ECO:0000256" key="21">
    <source>
        <dbReference type="ARBA" id="ARBA00023268"/>
    </source>
</evidence>
<evidence type="ECO:0000256" key="28">
    <source>
        <dbReference type="SAM" id="Phobius"/>
    </source>
</evidence>
<evidence type="ECO:0000256" key="26">
    <source>
        <dbReference type="ARBA" id="ARBA00060592"/>
    </source>
</evidence>
<sequence length="943" mass="104046">MAKKTKKQKRKLNIFRVFVLVFLLVTFIVGGAGVGFVMGVIRNLPDYKPQEGPDWNLTTFVFDSQAAKVAELHGSENRVPVNFERIPQDLKDAFVAIEDNAFYDHFGVNPMAIARALWVNMQKGYKAQGGSTITQQLAKNAFLKNPKKTYKRKIQEALLAIQLERTYTKDEIFNFYLNTIYFGHGANGVQAAAQTYFGKNIEDLTLAESALLAGVANVPGRYSPFINMEEAKNRRAIVLNEMVELDMISNQDSEQAKKEPIKLADLQQKRTYKYPYFMDHVIAEAERLLKENGVEEMQLYTGGLKIYTTLNTDIQEKIEEVYKNRDNFPQVNTEEPVQSAMALVDPHTGAVQGLIGGREHVTKRGLNRATQLKRQPGSSIKPVAVYAPALESGLSPATVVDDVPVSYPIPNQENYEPGNYDGRYRGLITMREAVRWSVNIPAVKFLDQIGVTTGYDFAKDLGLPLLKTDRNLSLALGGLTKGVSPLDMASAYGAFANKGVYIKPYAITMITDSDGNVLVENKPQKRIAMSESTAYLMSNILTTVVKDAQGRTGTGWRAAIPGWPVAGKTGTTQLTGSEFRNVAGNKDAWFAGFTPELAAVVWLGYDVTDKDHYLKQVYGGKYPALIWKAVMEAALKDVEPKPFEKPGNIIQVAVDSKSGLLPSELTPDKFIRTELFARGTEPQKVSDTWVEAEVCAESGKLPSPFCPDVITGVFLKRPIPYTGNKKVEDAELQVPTEVCDVHTNSTTVLLSTCDDPRHEGKMVLANIPAPGQEGGCPEELIVQRVFSPGTAPNNYCDIPEHQLSGSAVGRPRPVPGNNDTYPGRADDNSQGKENDQPTQVPPAEPTLFGSSAKSEDAPNGVNVSLEWKVESDEISAGQDVVYSIERWTDSSSNKYNIALTTETNWIDEKVSSSDVYYYRVTTIDVNTSLTSKSNIIKIHVQNN</sequence>
<dbReference type="InterPro" id="IPR001264">
    <property type="entry name" value="Glyco_trans_51"/>
</dbReference>
<keyword evidence="11" id="KW-0328">Glycosyltransferase</keyword>
<evidence type="ECO:0000256" key="27">
    <source>
        <dbReference type="SAM" id="MobiDB-lite"/>
    </source>
</evidence>
<comment type="pathway">
    <text evidence="3">Cell wall biogenesis; peptidoglycan biosynthesis.</text>
</comment>